<dbReference type="AlphaFoldDB" id="A0A0G4IY01"/>
<reference evidence="2 3" key="1">
    <citation type="submission" date="2015-02" db="EMBL/GenBank/DDBJ databases">
        <authorList>
            <person name="Chooi Y.-H."/>
        </authorList>
    </citation>
    <scope>NUCLEOTIDE SEQUENCE [LARGE SCALE GENOMIC DNA]</scope>
    <source>
        <strain evidence="2">E3</strain>
    </source>
</reference>
<organism evidence="2 3">
    <name type="scientific">Plasmodiophora brassicae</name>
    <name type="common">Clubroot disease agent</name>
    <dbReference type="NCBI Taxonomy" id="37360"/>
    <lineage>
        <taxon>Eukaryota</taxon>
        <taxon>Sar</taxon>
        <taxon>Rhizaria</taxon>
        <taxon>Endomyxa</taxon>
        <taxon>Phytomyxea</taxon>
        <taxon>Plasmodiophorida</taxon>
        <taxon>Plasmodiophoridae</taxon>
        <taxon>Plasmodiophora</taxon>
    </lineage>
</organism>
<proteinExistence type="predicted"/>
<accession>A0A0G4IY01</accession>
<protein>
    <submittedName>
        <fullName evidence="2">Uncharacterized protein</fullName>
    </submittedName>
</protein>
<evidence type="ECO:0000313" key="3">
    <source>
        <dbReference type="Proteomes" id="UP000039324"/>
    </source>
</evidence>
<name>A0A0G4IY01_PLABS</name>
<gene>
    <name evidence="2" type="ORF">PBRA_007919</name>
</gene>
<dbReference type="Proteomes" id="UP000039324">
    <property type="component" value="Unassembled WGS sequence"/>
</dbReference>
<dbReference type="EMBL" id="CDSF01000099">
    <property type="protein sequence ID" value="CEP00185.1"/>
    <property type="molecule type" value="Genomic_DNA"/>
</dbReference>
<evidence type="ECO:0000256" key="1">
    <source>
        <dbReference type="SAM" id="Phobius"/>
    </source>
</evidence>
<keyword evidence="1" id="KW-0812">Transmembrane</keyword>
<keyword evidence="3" id="KW-1185">Reference proteome</keyword>
<keyword evidence="1" id="KW-1133">Transmembrane helix</keyword>
<keyword evidence="1" id="KW-0472">Membrane</keyword>
<dbReference type="OrthoDB" id="67398at2759"/>
<dbReference type="Gene3D" id="3.90.1720.10">
    <property type="entry name" value="endopeptidase domain like (from Nostoc punctiforme)"/>
    <property type="match status" value="1"/>
</dbReference>
<dbReference type="InterPro" id="IPR038765">
    <property type="entry name" value="Papain-like_cys_pep_sf"/>
</dbReference>
<dbReference type="SUPFAM" id="SSF54001">
    <property type="entry name" value="Cysteine proteinases"/>
    <property type="match status" value="1"/>
</dbReference>
<evidence type="ECO:0000313" key="2">
    <source>
        <dbReference type="EMBL" id="CEP00185.1"/>
    </source>
</evidence>
<feature type="transmembrane region" description="Helical" evidence="1">
    <location>
        <begin position="295"/>
        <end position="314"/>
    </location>
</feature>
<sequence>MVQLPDLDRITQAVVKVVAPESLSINKADDDLTPEERRAAACVAALQPGDLILVSTPGAFYSFFRSVTRQPYDHIAGVVTADTALHIGPYKARLLPIARFLTPSRHPLVLRPTLSNEERQNFVSALEGMIGQDYNLVQVFDLIIEVVDGYKFRLTMQRHFGIHMPAVPQPAGNRSALICSQALSDALRISSASFGELAGTGSDANALGAASISDFVDFYRQHPDLLQRVELPSLGPGGDGRDEAAISEPGDEIGVDASAWESALVIVRASLLRVVPHDFRNRFESMLRHGEARMVHIPVPVIVFLYIGVIIAVYRRYPLPALLAFLGPVLNPPPAAIQSRL</sequence>
<dbReference type="STRING" id="37360.A0A0G4IY01"/>